<organism evidence="7">
    <name type="scientific">hydrothermal vent metagenome</name>
    <dbReference type="NCBI Taxonomy" id="652676"/>
    <lineage>
        <taxon>unclassified sequences</taxon>
        <taxon>metagenomes</taxon>
        <taxon>ecological metagenomes</taxon>
    </lineage>
</organism>
<dbReference type="CDD" id="cd07984">
    <property type="entry name" value="LPLAT_LABLAT-like"/>
    <property type="match status" value="1"/>
</dbReference>
<name>A0A3B0Y731_9ZZZZ</name>
<keyword evidence="2" id="KW-1003">Cell membrane</keyword>
<keyword evidence="6" id="KW-0012">Acyltransferase</keyword>
<evidence type="ECO:0000313" key="7">
    <source>
        <dbReference type="EMBL" id="VAW76595.1"/>
    </source>
</evidence>
<accession>A0A3B0Y731</accession>
<reference evidence="7" key="1">
    <citation type="submission" date="2018-06" db="EMBL/GenBank/DDBJ databases">
        <authorList>
            <person name="Zhirakovskaya E."/>
        </authorList>
    </citation>
    <scope>NUCLEOTIDE SEQUENCE</scope>
</reference>
<dbReference type="Pfam" id="PF03279">
    <property type="entry name" value="Lip_A_acyltrans"/>
    <property type="match status" value="1"/>
</dbReference>
<dbReference type="GO" id="GO:0008610">
    <property type="term" value="P:lipid biosynthetic process"/>
    <property type="evidence" value="ECO:0007669"/>
    <property type="project" value="UniProtKB-ARBA"/>
</dbReference>
<evidence type="ECO:0000256" key="3">
    <source>
        <dbReference type="ARBA" id="ARBA00022519"/>
    </source>
</evidence>
<dbReference type="EMBL" id="UOFM01000183">
    <property type="protein sequence ID" value="VAW76595.1"/>
    <property type="molecule type" value="Genomic_DNA"/>
</dbReference>
<keyword evidence="5" id="KW-0472">Membrane</keyword>
<keyword evidence="4" id="KW-0808">Transferase</keyword>
<proteinExistence type="predicted"/>
<comment type="subcellular location">
    <subcellularLocation>
        <location evidence="1">Cell inner membrane</location>
    </subcellularLocation>
</comment>
<evidence type="ECO:0000256" key="2">
    <source>
        <dbReference type="ARBA" id="ARBA00022475"/>
    </source>
</evidence>
<gene>
    <name evidence="7" type="ORF">MNBD_GAMMA14-2417</name>
</gene>
<evidence type="ECO:0000256" key="6">
    <source>
        <dbReference type="ARBA" id="ARBA00023315"/>
    </source>
</evidence>
<dbReference type="AlphaFoldDB" id="A0A3B0Y731"/>
<sequence>MAKKKARKSTWLTLRIRWWREALMLRTLWILSGAVSPARASALGQRAMRMIGPHSRKHRNVCANLRIMCPEYNASEIEALARDVWGNLGATLAEFIHLDTLARLDGDDPAIEIVCENTDPDFLARKTPCVFVSGHLGNWELSSWCIQQSGYPIDSIYNPQQNPYLDAMVMSRREKLGCGLVPKQNALRKLMKSIKQGRSVGIHVDVRVDDAPLVPFAGQDAATTTLPAWLARKFECDIVPVHTERVGNARFRFTLHPSIPWHIEDTDKPKSIEQLSEEMNKALAGIIHRIPGQWMCTKRRWPKQN</sequence>
<dbReference type="GO" id="GO:1901137">
    <property type="term" value="P:carbohydrate derivative biosynthetic process"/>
    <property type="evidence" value="ECO:0007669"/>
    <property type="project" value="UniProtKB-ARBA"/>
</dbReference>
<keyword evidence="3" id="KW-0997">Cell inner membrane</keyword>
<evidence type="ECO:0000256" key="5">
    <source>
        <dbReference type="ARBA" id="ARBA00023136"/>
    </source>
</evidence>
<protein>
    <recommendedName>
        <fullName evidence="8">Lipid A biosynthesis lauroyl acyltransferase</fullName>
    </recommendedName>
</protein>
<evidence type="ECO:0000256" key="1">
    <source>
        <dbReference type="ARBA" id="ARBA00004533"/>
    </source>
</evidence>
<dbReference type="GO" id="GO:0005886">
    <property type="term" value="C:plasma membrane"/>
    <property type="evidence" value="ECO:0007669"/>
    <property type="project" value="UniProtKB-SubCell"/>
</dbReference>
<evidence type="ECO:0008006" key="8">
    <source>
        <dbReference type="Google" id="ProtNLM"/>
    </source>
</evidence>
<dbReference type="PANTHER" id="PTHR30606">
    <property type="entry name" value="LIPID A BIOSYNTHESIS LAUROYL ACYLTRANSFERASE"/>
    <property type="match status" value="1"/>
</dbReference>
<dbReference type="PANTHER" id="PTHR30606:SF10">
    <property type="entry name" value="PHOSPHATIDYLINOSITOL MANNOSIDE ACYLTRANSFERASE"/>
    <property type="match status" value="1"/>
</dbReference>
<evidence type="ECO:0000256" key="4">
    <source>
        <dbReference type="ARBA" id="ARBA00022679"/>
    </source>
</evidence>
<dbReference type="InterPro" id="IPR004960">
    <property type="entry name" value="LipA_acyltrans"/>
</dbReference>
<dbReference type="GO" id="GO:0016746">
    <property type="term" value="F:acyltransferase activity"/>
    <property type="evidence" value="ECO:0007669"/>
    <property type="project" value="UniProtKB-KW"/>
</dbReference>